<organism evidence="1 2">
    <name type="scientific">Stylonychia lemnae</name>
    <name type="common">Ciliate</name>
    <dbReference type="NCBI Taxonomy" id="5949"/>
    <lineage>
        <taxon>Eukaryota</taxon>
        <taxon>Sar</taxon>
        <taxon>Alveolata</taxon>
        <taxon>Ciliophora</taxon>
        <taxon>Intramacronucleata</taxon>
        <taxon>Spirotrichea</taxon>
        <taxon>Stichotrichia</taxon>
        <taxon>Sporadotrichida</taxon>
        <taxon>Oxytrichidae</taxon>
        <taxon>Stylonychinae</taxon>
        <taxon>Stylonychia</taxon>
    </lineage>
</organism>
<sequence>MKNHQKLLNDYSPFKGNKLDPLVTKTLQQKRYQITLHTRNSILNLDGNANSISSIQSPDISLPDINDRTSTTIDEIDTQANLTVDYPNDYEIDNLNIGLLDLKLNRSVDYTTTNKKLQNQREKISRNQSSISKLDVQVKQSINIDLDKLVRQNFIVKKSNQRGGGGITTSLSKHNLENRRYVLTKDDLISDYIEKSRYSSGLDKIYKTTASNY</sequence>
<proteinExistence type="predicted"/>
<dbReference type="AlphaFoldDB" id="A0A078B988"/>
<name>A0A078B988_STYLE</name>
<dbReference type="Proteomes" id="UP000039865">
    <property type="component" value="Unassembled WGS sequence"/>
</dbReference>
<keyword evidence="2" id="KW-1185">Reference proteome</keyword>
<gene>
    <name evidence="1" type="primary">Contig2783.g115</name>
    <name evidence="1" type="ORF">STYLEM_18971</name>
</gene>
<protein>
    <submittedName>
        <fullName evidence="1">Uncharacterized protein</fullName>
    </submittedName>
</protein>
<accession>A0A078B988</accession>
<dbReference type="EMBL" id="CCKQ01017912">
    <property type="protein sequence ID" value="CDW89832.1"/>
    <property type="molecule type" value="Genomic_DNA"/>
</dbReference>
<reference evidence="1 2" key="1">
    <citation type="submission" date="2014-06" db="EMBL/GenBank/DDBJ databases">
        <authorList>
            <person name="Swart Estienne"/>
        </authorList>
    </citation>
    <scope>NUCLEOTIDE SEQUENCE [LARGE SCALE GENOMIC DNA]</scope>
    <source>
        <strain evidence="1 2">130c</strain>
    </source>
</reference>
<dbReference type="InParanoid" id="A0A078B988"/>
<evidence type="ECO:0000313" key="2">
    <source>
        <dbReference type="Proteomes" id="UP000039865"/>
    </source>
</evidence>
<evidence type="ECO:0000313" key="1">
    <source>
        <dbReference type="EMBL" id="CDW89832.1"/>
    </source>
</evidence>